<evidence type="ECO:0000256" key="2">
    <source>
        <dbReference type="ARBA" id="ARBA00004496"/>
    </source>
</evidence>
<dbReference type="Gene3D" id="3.90.950.10">
    <property type="match status" value="1"/>
</dbReference>
<keyword evidence="5" id="KW-0546">Nucleotide metabolism</keyword>
<gene>
    <name evidence="6" type="ORF">CARN7_2835</name>
</gene>
<proteinExistence type="inferred from homology"/>
<dbReference type="FunFam" id="3.90.950.10:FF:000005">
    <property type="entry name" value="7-methyl-GTP pyrophosphatase"/>
    <property type="match status" value="1"/>
</dbReference>
<name>E6QPK9_9ZZZZ</name>
<sequence>MNSQLLVLASTSVYRSELLKRLRIPFVTAAPNVDETPLQGESARTTSLRLAQQKAHATAKDYPDALIIGSDQVALLDGQQLGKPLNHDNAVLQLSKMRGKTTCFFTALALFNSKTGNMQSEVAENFVTLRDLSDADIESYLRKEQPYHCAGSAKSEGLGIALMSAMRGDDPNALIGLPLILLIDMLRRENVHLF</sequence>
<evidence type="ECO:0000256" key="4">
    <source>
        <dbReference type="ARBA" id="ARBA00022801"/>
    </source>
</evidence>
<evidence type="ECO:0000256" key="3">
    <source>
        <dbReference type="ARBA" id="ARBA00022490"/>
    </source>
</evidence>
<dbReference type="AlphaFoldDB" id="E6QPK9"/>
<evidence type="ECO:0000256" key="1">
    <source>
        <dbReference type="ARBA" id="ARBA00001968"/>
    </source>
</evidence>
<dbReference type="CDD" id="cd00555">
    <property type="entry name" value="Maf"/>
    <property type="match status" value="1"/>
</dbReference>
<dbReference type="HAMAP" id="MF_00528">
    <property type="entry name" value="Maf"/>
    <property type="match status" value="1"/>
</dbReference>
<accession>E6QPK9</accession>
<dbReference type="GO" id="GO:0005737">
    <property type="term" value="C:cytoplasm"/>
    <property type="evidence" value="ECO:0007669"/>
    <property type="project" value="UniProtKB-SubCell"/>
</dbReference>
<dbReference type="NCBIfam" id="TIGR00172">
    <property type="entry name" value="maf"/>
    <property type="match status" value="1"/>
</dbReference>
<keyword evidence="4" id="KW-0378">Hydrolase</keyword>
<comment type="caution">
    <text evidence="6">The sequence shown here is derived from an EMBL/GenBank/DDBJ whole genome shotgun (WGS) entry which is preliminary data.</text>
</comment>
<evidence type="ECO:0000256" key="5">
    <source>
        <dbReference type="ARBA" id="ARBA00023080"/>
    </source>
</evidence>
<dbReference type="PANTHER" id="PTHR43213">
    <property type="entry name" value="BIFUNCTIONAL DTTP/UTP PYROPHOSPHATASE/METHYLTRANSFERASE PROTEIN-RELATED"/>
    <property type="match status" value="1"/>
</dbReference>
<dbReference type="PIRSF" id="PIRSF006305">
    <property type="entry name" value="Maf"/>
    <property type="match status" value="1"/>
</dbReference>
<organism evidence="6">
    <name type="scientific">mine drainage metagenome</name>
    <dbReference type="NCBI Taxonomy" id="410659"/>
    <lineage>
        <taxon>unclassified sequences</taxon>
        <taxon>metagenomes</taxon>
        <taxon>ecological metagenomes</taxon>
    </lineage>
</organism>
<dbReference type="SUPFAM" id="SSF52972">
    <property type="entry name" value="ITPase-like"/>
    <property type="match status" value="1"/>
</dbReference>
<dbReference type="InterPro" id="IPR029001">
    <property type="entry name" value="ITPase-like_fam"/>
</dbReference>
<comment type="subcellular location">
    <subcellularLocation>
        <location evidence="2">Cytoplasm</location>
    </subcellularLocation>
</comment>
<dbReference type="GO" id="GO:0009117">
    <property type="term" value="P:nucleotide metabolic process"/>
    <property type="evidence" value="ECO:0007669"/>
    <property type="project" value="UniProtKB-KW"/>
</dbReference>
<dbReference type="GO" id="GO:0047429">
    <property type="term" value="F:nucleoside triphosphate diphosphatase activity"/>
    <property type="evidence" value="ECO:0007669"/>
    <property type="project" value="InterPro"/>
</dbReference>
<keyword evidence="3" id="KW-0963">Cytoplasm</keyword>
<protein>
    <submittedName>
        <fullName evidence="6">Putative septum formation protein Maf</fullName>
    </submittedName>
</protein>
<dbReference type="PANTHER" id="PTHR43213:SF5">
    <property type="entry name" value="BIFUNCTIONAL DTTP_UTP PYROPHOSPHATASE_METHYLTRANSFERASE PROTEIN-RELATED"/>
    <property type="match status" value="1"/>
</dbReference>
<reference evidence="6" key="1">
    <citation type="submission" date="2009-10" db="EMBL/GenBank/DDBJ databases">
        <title>Diversity of trophic interactions inside an arsenic-rich microbial ecosystem.</title>
        <authorList>
            <person name="Bertin P.N."/>
            <person name="Heinrich-Salmeron A."/>
            <person name="Pelletier E."/>
            <person name="Goulhen-Chollet F."/>
            <person name="Arsene-Ploetze F."/>
            <person name="Gallien S."/>
            <person name="Calteau A."/>
            <person name="Vallenet D."/>
            <person name="Casiot C."/>
            <person name="Chane-Woon-Ming B."/>
            <person name="Giloteaux L."/>
            <person name="Barakat M."/>
            <person name="Bonnefoy V."/>
            <person name="Bruneel O."/>
            <person name="Chandler M."/>
            <person name="Cleiss J."/>
            <person name="Duran R."/>
            <person name="Elbaz-Poulichet F."/>
            <person name="Fonknechten N."/>
            <person name="Lauga B."/>
            <person name="Mornico D."/>
            <person name="Ortet P."/>
            <person name="Schaeffer C."/>
            <person name="Siguier P."/>
            <person name="Alexander Thil Smith A."/>
            <person name="Van Dorsselaer A."/>
            <person name="Weissenbach J."/>
            <person name="Medigue C."/>
            <person name="Le Paslier D."/>
        </authorList>
    </citation>
    <scope>NUCLEOTIDE SEQUENCE</scope>
</reference>
<dbReference type="InterPro" id="IPR003697">
    <property type="entry name" value="Maf-like"/>
</dbReference>
<dbReference type="EMBL" id="CABR01000003">
    <property type="protein sequence ID" value="CBI09180.1"/>
    <property type="molecule type" value="Genomic_DNA"/>
</dbReference>
<evidence type="ECO:0000313" key="6">
    <source>
        <dbReference type="EMBL" id="CBI09180.1"/>
    </source>
</evidence>
<comment type="cofactor">
    <cofactor evidence="1">
        <name>a divalent metal cation</name>
        <dbReference type="ChEBI" id="CHEBI:60240"/>
    </cofactor>
</comment>
<dbReference type="Pfam" id="PF02545">
    <property type="entry name" value="Maf"/>
    <property type="match status" value="1"/>
</dbReference>